<evidence type="ECO:0000256" key="1">
    <source>
        <dbReference type="SAM" id="MobiDB-lite"/>
    </source>
</evidence>
<dbReference type="AlphaFoldDB" id="A0A383F2S2"/>
<feature type="region of interest" description="Disordered" evidence="1">
    <location>
        <begin position="25"/>
        <end position="60"/>
    </location>
</feature>
<organism evidence="2">
    <name type="scientific">marine metagenome</name>
    <dbReference type="NCBI Taxonomy" id="408172"/>
    <lineage>
        <taxon>unclassified sequences</taxon>
        <taxon>metagenomes</taxon>
        <taxon>ecological metagenomes</taxon>
    </lineage>
</organism>
<dbReference type="EMBL" id="UINC01230952">
    <property type="protein sequence ID" value="SVE63291.1"/>
    <property type="molecule type" value="Genomic_DNA"/>
</dbReference>
<feature type="compositionally biased region" description="Polar residues" evidence="1">
    <location>
        <begin position="38"/>
        <end position="47"/>
    </location>
</feature>
<name>A0A383F2S2_9ZZZZ</name>
<protein>
    <submittedName>
        <fullName evidence="2">Uncharacterized protein</fullName>
    </submittedName>
</protein>
<reference evidence="2" key="1">
    <citation type="submission" date="2018-05" db="EMBL/GenBank/DDBJ databases">
        <authorList>
            <person name="Lanie J.A."/>
            <person name="Ng W.-L."/>
            <person name="Kazmierczak K.M."/>
            <person name="Andrzejewski T.M."/>
            <person name="Davidsen T.M."/>
            <person name="Wayne K.J."/>
            <person name="Tettelin H."/>
            <person name="Glass J.I."/>
            <person name="Rusch D."/>
            <person name="Podicherti R."/>
            <person name="Tsui H.-C.T."/>
            <person name="Winkler M.E."/>
        </authorList>
    </citation>
    <scope>NUCLEOTIDE SEQUENCE</scope>
</reference>
<feature type="non-terminal residue" evidence="2">
    <location>
        <position position="1"/>
    </location>
</feature>
<accession>A0A383F2S2</accession>
<gene>
    <name evidence="2" type="ORF">METZ01_LOCUS516145</name>
</gene>
<proteinExistence type="predicted"/>
<sequence>QVGCVSIVWYPVVDTSVFECFSSEELNQPTPPLERQNETPPTHNNRSLGFGGVWDCSANN</sequence>
<evidence type="ECO:0000313" key="2">
    <source>
        <dbReference type="EMBL" id="SVE63291.1"/>
    </source>
</evidence>